<keyword evidence="1" id="KW-0489">Methyltransferase</keyword>
<sequence>MSPFSLPVDTLCAMTCPLCHFSQTHFYHQDKRRRYQQCAQCQLVFVEPEFLPNAQQEKHEYDLHENHAEDEGYRRFLNKLAAPLNQVLQPNSNGLDFGCGPTPLLANMLSKSGGHSMHVFDPNYYPNRNVLAQQYDFISCSEAIEHFHTPYREWQIFLDCLKPGGWIGIMTKRVLSKEKFTNWHYKNDFTHVSFFSEATFRWLAERDNLSMTIVSNDVILLQKLA</sequence>
<dbReference type="EC" id="2.1.1.-" evidence="1"/>
<comment type="caution">
    <text evidence="1">The sequence shown here is derived from an EMBL/GenBank/DDBJ whole genome shotgun (WGS) entry which is preliminary data.</text>
</comment>
<name>A0ABW1XND1_9ALTE</name>
<evidence type="ECO:0000313" key="2">
    <source>
        <dbReference type="Proteomes" id="UP001596364"/>
    </source>
</evidence>
<dbReference type="GO" id="GO:0008168">
    <property type="term" value="F:methyltransferase activity"/>
    <property type="evidence" value="ECO:0007669"/>
    <property type="project" value="UniProtKB-KW"/>
</dbReference>
<keyword evidence="1" id="KW-0808">Transferase</keyword>
<dbReference type="RefSeq" id="WP_254426547.1">
    <property type="nucleotide sequence ID" value="NZ_JBHSUS010000001.1"/>
</dbReference>
<keyword evidence="2" id="KW-1185">Reference proteome</keyword>
<dbReference type="Gene3D" id="3.40.50.150">
    <property type="entry name" value="Vaccinia Virus protein VP39"/>
    <property type="match status" value="1"/>
</dbReference>
<dbReference type="EMBL" id="JBHSUS010000001">
    <property type="protein sequence ID" value="MFC6441691.1"/>
    <property type="molecule type" value="Genomic_DNA"/>
</dbReference>
<reference evidence="2" key="1">
    <citation type="journal article" date="2019" name="Int. J. Syst. Evol. Microbiol.">
        <title>The Global Catalogue of Microorganisms (GCM) 10K type strain sequencing project: providing services to taxonomists for standard genome sequencing and annotation.</title>
        <authorList>
            <consortium name="The Broad Institute Genomics Platform"/>
            <consortium name="The Broad Institute Genome Sequencing Center for Infectious Disease"/>
            <person name="Wu L."/>
            <person name="Ma J."/>
        </authorList>
    </citation>
    <scope>NUCLEOTIDE SEQUENCE [LARGE SCALE GENOMIC DNA]</scope>
    <source>
        <strain evidence="2">CGMCC 1.16031</strain>
    </source>
</reference>
<protein>
    <submittedName>
        <fullName evidence="1">Class I SAM-dependent methyltransferase</fullName>
        <ecNumber evidence="1">2.1.1.-</ecNumber>
    </submittedName>
</protein>
<proteinExistence type="predicted"/>
<organism evidence="1 2">
    <name type="scientific">Pseudobowmanella zhangzhouensis</name>
    <dbReference type="NCBI Taxonomy" id="1537679"/>
    <lineage>
        <taxon>Bacteria</taxon>
        <taxon>Pseudomonadati</taxon>
        <taxon>Pseudomonadota</taxon>
        <taxon>Gammaproteobacteria</taxon>
        <taxon>Alteromonadales</taxon>
        <taxon>Alteromonadaceae</taxon>
    </lineage>
</organism>
<gene>
    <name evidence="1" type="ORF">ACFP85_16170</name>
</gene>
<dbReference type="SUPFAM" id="SSF53335">
    <property type="entry name" value="S-adenosyl-L-methionine-dependent methyltransferases"/>
    <property type="match status" value="1"/>
</dbReference>
<accession>A0ABW1XND1</accession>
<dbReference type="InterPro" id="IPR029063">
    <property type="entry name" value="SAM-dependent_MTases_sf"/>
</dbReference>
<evidence type="ECO:0000313" key="1">
    <source>
        <dbReference type="EMBL" id="MFC6441691.1"/>
    </source>
</evidence>
<dbReference type="GO" id="GO:0032259">
    <property type="term" value="P:methylation"/>
    <property type="evidence" value="ECO:0007669"/>
    <property type="project" value="UniProtKB-KW"/>
</dbReference>
<dbReference type="Pfam" id="PF13489">
    <property type="entry name" value="Methyltransf_23"/>
    <property type="match status" value="1"/>
</dbReference>
<dbReference type="Proteomes" id="UP001596364">
    <property type="component" value="Unassembled WGS sequence"/>
</dbReference>